<dbReference type="GO" id="GO:0051170">
    <property type="term" value="P:import into nucleus"/>
    <property type="evidence" value="ECO:0007669"/>
    <property type="project" value="TreeGrafter"/>
</dbReference>
<dbReference type="KEGG" id="loi:92363446"/>
<organism evidence="2 3">
    <name type="scientific">Leishmania orientalis</name>
    <dbReference type="NCBI Taxonomy" id="2249476"/>
    <lineage>
        <taxon>Eukaryota</taxon>
        <taxon>Discoba</taxon>
        <taxon>Euglenozoa</taxon>
        <taxon>Kinetoplastea</taxon>
        <taxon>Metakinetoplastina</taxon>
        <taxon>Trypanosomatida</taxon>
        <taxon>Trypanosomatidae</taxon>
        <taxon>Leishmaniinae</taxon>
        <taxon>Leishmania</taxon>
    </lineage>
</organism>
<gene>
    <name evidence="2" type="ORF">LSCM4_07632</name>
</gene>
<evidence type="ECO:0000313" key="3">
    <source>
        <dbReference type="Proteomes" id="UP000674143"/>
    </source>
</evidence>
<keyword evidence="3" id="KW-1185">Reference proteome</keyword>
<dbReference type="RefSeq" id="XP_067064972.1">
    <property type="nucleotide sequence ID" value="XM_067209512.1"/>
</dbReference>
<dbReference type="SUPFAM" id="SSF51735">
    <property type="entry name" value="NAD(P)-binding Rossmann-fold domains"/>
    <property type="match status" value="2"/>
</dbReference>
<reference evidence="3" key="1">
    <citation type="journal article" date="2021" name="Microbiol. Resour. Announc.">
        <title>LGAAP: Leishmaniinae Genome Assembly and Annotation Pipeline.</title>
        <authorList>
            <person name="Almutairi H."/>
            <person name="Urbaniak M.D."/>
            <person name="Bates M.D."/>
            <person name="Jariyapan N."/>
            <person name="Kwakye-Nuako G."/>
            <person name="Thomaz-Soccol V."/>
            <person name="Al-Salem W.S."/>
            <person name="Dillon R.J."/>
            <person name="Bates P.A."/>
            <person name="Gatherer D."/>
        </authorList>
    </citation>
    <scope>NUCLEOTIDE SEQUENCE [LARGE SCALE GENOMIC DNA]</scope>
</reference>
<accession>A0A836HIP8</accession>
<protein>
    <submittedName>
        <fullName evidence="2">Uncharacterized protein</fullName>
    </submittedName>
</protein>
<dbReference type="GO" id="GO:0005737">
    <property type="term" value="C:cytoplasm"/>
    <property type="evidence" value="ECO:0007669"/>
    <property type="project" value="TreeGrafter"/>
</dbReference>
<dbReference type="AlphaFoldDB" id="A0A836HIP8"/>
<comment type="caution">
    <text evidence="2">The sequence shown here is derived from an EMBL/GenBank/DDBJ whole genome shotgun (WGS) entry which is preliminary data.</text>
</comment>
<dbReference type="Proteomes" id="UP000674143">
    <property type="component" value="Unassembled WGS sequence"/>
</dbReference>
<dbReference type="EMBL" id="JAFHLR010000012">
    <property type="protein sequence ID" value="KAG5484860.1"/>
    <property type="molecule type" value="Genomic_DNA"/>
</dbReference>
<dbReference type="GeneID" id="92363446"/>
<evidence type="ECO:0000256" key="1">
    <source>
        <dbReference type="SAM" id="MobiDB-lite"/>
    </source>
</evidence>
<feature type="compositionally biased region" description="Basic and acidic residues" evidence="1">
    <location>
        <begin position="65"/>
        <end position="76"/>
    </location>
</feature>
<name>A0A836HIP8_9TRYP</name>
<dbReference type="PANTHER" id="PTHR14097:SF7">
    <property type="entry name" value="OXIDOREDUCTASE HTATIP2"/>
    <property type="match status" value="1"/>
</dbReference>
<proteinExistence type="predicted"/>
<feature type="region of interest" description="Disordered" evidence="1">
    <location>
        <begin position="59"/>
        <end position="79"/>
    </location>
</feature>
<dbReference type="PANTHER" id="PTHR14097">
    <property type="entry name" value="OXIDOREDUCTASE HTATIP2"/>
    <property type="match status" value="1"/>
</dbReference>
<evidence type="ECO:0000313" key="2">
    <source>
        <dbReference type="EMBL" id="KAG5484860.1"/>
    </source>
</evidence>
<dbReference type="Gene3D" id="3.40.50.720">
    <property type="entry name" value="NAD(P)-binding Rossmann-like Domain"/>
    <property type="match status" value="1"/>
</dbReference>
<sequence length="417" mass="44393">MASIIVAGATGAIGRTVVQMAIRQPSIHHVVALTRSANTAASNYEALFGIFIAGEAGNTDSGGEGSHREKEKRGSVSRDNTVTVTLEEAAKIKPITLDWEEFTQLWVTKRNGASTASSGANNGAAGAASAAMADPMERYRDIFSGHTYAAMCLGTTRKDAGSAKNFIRCDYDYVIAFTEAVLTYSAPAGLSPGTAFVHHIGDEGVSKQAHAQEGMGNELEELVTVNNDAAQSSGTLRAFCQVSSSHANSSSWFLYTKTKGIADESTVERVYHHNNKLTAAAATLTPVNLLLLQPGLLERHGKSRLNEKLAKFIMSSIPVEICGAAIVSACKHSPMHKCVPCAATTSAAEVVKHDEAEEMQAKREDNHATETCKEPLGKPYVATKALRKAGMPCKEPLPHIYEATNSTIKDLASRLTA</sequence>
<reference evidence="3" key="2">
    <citation type="journal article" date="2021" name="Sci. Data">
        <title>Chromosome-scale genome sequencing, assembly and annotation of six genomes from subfamily Leishmaniinae.</title>
        <authorList>
            <person name="Almutairi H."/>
            <person name="Urbaniak M.D."/>
            <person name="Bates M.D."/>
            <person name="Jariyapan N."/>
            <person name="Kwakye-Nuako G."/>
            <person name="Thomaz Soccol V."/>
            <person name="Al-Salem W.S."/>
            <person name="Dillon R.J."/>
            <person name="Bates P.A."/>
            <person name="Gatherer D."/>
        </authorList>
    </citation>
    <scope>NUCLEOTIDE SEQUENCE [LARGE SCALE GENOMIC DNA]</scope>
</reference>
<dbReference type="InterPro" id="IPR036291">
    <property type="entry name" value="NAD(P)-bd_dom_sf"/>
</dbReference>